<name>A0A558AA24_9PSEU</name>
<dbReference type="Proteomes" id="UP000318578">
    <property type="component" value="Unassembled WGS sequence"/>
</dbReference>
<dbReference type="AlphaFoldDB" id="A0A558AA24"/>
<dbReference type="PRINTS" id="PR00081">
    <property type="entry name" value="GDHRDH"/>
</dbReference>
<protein>
    <submittedName>
        <fullName evidence="3">SDR family oxidoreductase</fullName>
    </submittedName>
</protein>
<dbReference type="OrthoDB" id="517007at2"/>
<accession>A0A558AA24</accession>
<organism evidence="3 4">
    <name type="scientific">Amycolatopsis acidiphila</name>
    <dbReference type="NCBI Taxonomy" id="715473"/>
    <lineage>
        <taxon>Bacteria</taxon>
        <taxon>Bacillati</taxon>
        <taxon>Actinomycetota</taxon>
        <taxon>Actinomycetes</taxon>
        <taxon>Pseudonocardiales</taxon>
        <taxon>Pseudonocardiaceae</taxon>
        <taxon>Amycolatopsis</taxon>
    </lineage>
</organism>
<dbReference type="InterPro" id="IPR036291">
    <property type="entry name" value="NAD(P)-bd_dom_sf"/>
</dbReference>
<reference evidence="3 4" key="1">
    <citation type="submission" date="2019-07" db="EMBL/GenBank/DDBJ databases">
        <title>New species of Amycolatopsis and Streptomyces.</title>
        <authorList>
            <person name="Duangmal K."/>
            <person name="Teo W.F.A."/>
            <person name="Lipun K."/>
        </authorList>
    </citation>
    <scope>NUCLEOTIDE SEQUENCE [LARGE SCALE GENOMIC DNA]</scope>
    <source>
        <strain evidence="3 4">JCM 30562</strain>
    </source>
</reference>
<proteinExistence type="inferred from homology"/>
<evidence type="ECO:0000256" key="2">
    <source>
        <dbReference type="ARBA" id="ARBA00023002"/>
    </source>
</evidence>
<dbReference type="EMBL" id="VJZA01000029">
    <property type="protein sequence ID" value="TVT21111.1"/>
    <property type="molecule type" value="Genomic_DNA"/>
</dbReference>
<dbReference type="InterPro" id="IPR020904">
    <property type="entry name" value="Sc_DH/Rdtase_CS"/>
</dbReference>
<dbReference type="PANTHER" id="PTHR24321:SF8">
    <property type="entry name" value="ESTRADIOL 17-BETA-DEHYDROGENASE 8-RELATED"/>
    <property type="match status" value="1"/>
</dbReference>
<dbReference type="RefSeq" id="WP_144639857.1">
    <property type="nucleotide sequence ID" value="NZ_BNAX01000001.1"/>
</dbReference>
<keyword evidence="4" id="KW-1185">Reference proteome</keyword>
<comment type="caution">
    <text evidence="3">The sequence shown here is derived from an EMBL/GenBank/DDBJ whole genome shotgun (WGS) entry which is preliminary data.</text>
</comment>
<dbReference type="FunFam" id="3.40.50.720:FF:000084">
    <property type="entry name" value="Short-chain dehydrogenase reductase"/>
    <property type="match status" value="1"/>
</dbReference>
<keyword evidence="2" id="KW-0560">Oxidoreductase</keyword>
<dbReference type="GO" id="GO:0016491">
    <property type="term" value="F:oxidoreductase activity"/>
    <property type="evidence" value="ECO:0007669"/>
    <property type="project" value="UniProtKB-KW"/>
</dbReference>
<evidence type="ECO:0000313" key="3">
    <source>
        <dbReference type="EMBL" id="TVT21111.1"/>
    </source>
</evidence>
<evidence type="ECO:0000256" key="1">
    <source>
        <dbReference type="ARBA" id="ARBA00006484"/>
    </source>
</evidence>
<dbReference type="PROSITE" id="PS00061">
    <property type="entry name" value="ADH_SHORT"/>
    <property type="match status" value="1"/>
</dbReference>
<sequence>MASGVQIDMRHKVALVTGGGYGMGRASARRFAECGASVVVADVDATTGPETVELIRAAGGKAEFVEVDVADSAGVREMVEFTVGAFGGLDYAHNNAGIIEAPESIVGYSEEQWERVLRTNLTSVFLCLKYEIPRMLERGGGAIVNVASETTYKGNIGDAAYTASKHGVYGLTTSAGLRYVKRGIRVNAIAPGNIETGIVERARQYLTPEAVHAMETAQPIGRLGQPAEVAELVVWLCSDAASLINATRIAADTGWHVA</sequence>
<dbReference type="SUPFAM" id="SSF51735">
    <property type="entry name" value="NAD(P)-binding Rossmann-fold domains"/>
    <property type="match status" value="1"/>
</dbReference>
<dbReference type="PANTHER" id="PTHR24321">
    <property type="entry name" value="DEHYDROGENASES, SHORT CHAIN"/>
    <property type="match status" value="1"/>
</dbReference>
<dbReference type="Pfam" id="PF13561">
    <property type="entry name" value="adh_short_C2"/>
    <property type="match status" value="1"/>
</dbReference>
<dbReference type="Gene3D" id="3.40.50.720">
    <property type="entry name" value="NAD(P)-binding Rossmann-like Domain"/>
    <property type="match status" value="1"/>
</dbReference>
<evidence type="ECO:0000313" key="4">
    <source>
        <dbReference type="Proteomes" id="UP000318578"/>
    </source>
</evidence>
<dbReference type="PRINTS" id="PR00080">
    <property type="entry name" value="SDRFAMILY"/>
</dbReference>
<comment type="similarity">
    <text evidence="1">Belongs to the short-chain dehydrogenases/reductases (SDR) family.</text>
</comment>
<gene>
    <name evidence="3" type="ORF">FNH06_17930</name>
</gene>
<dbReference type="InterPro" id="IPR002347">
    <property type="entry name" value="SDR_fam"/>
</dbReference>